<dbReference type="SUPFAM" id="SSF48230">
    <property type="entry name" value="Chondroitin AC/alginate lyase"/>
    <property type="match status" value="1"/>
</dbReference>
<keyword evidence="9" id="KW-1185">Reference proteome</keyword>
<keyword evidence="4 8" id="KW-0456">Lyase</keyword>
<dbReference type="PANTHER" id="PTHR39210">
    <property type="entry name" value="HEPARIN-SULFATE LYASE"/>
    <property type="match status" value="1"/>
</dbReference>
<feature type="signal peptide" evidence="5">
    <location>
        <begin position="1"/>
        <end position="20"/>
    </location>
</feature>
<dbReference type="InterPro" id="IPR008397">
    <property type="entry name" value="Alginate_lyase_dom"/>
</dbReference>
<dbReference type="Pfam" id="PF07940">
    <property type="entry name" value="Hepar_II_III_C"/>
    <property type="match status" value="1"/>
</dbReference>
<reference evidence="8 9" key="1">
    <citation type="submission" date="2017-05" db="EMBL/GenBank/DDBJ databases">
        <authorList>
            <person name="Varghese N."/>
            <person name="Submissions S."/>
        </authorList>
    </citation>
    <scope>NUCLEOTIDE SEQUENCE [LARGE SCALE GENOMIC DNA]</scope>
    <source>
        <strain evidence="8 9">DSM 15360</strain>
    </source>
</reference>
<dbReference type="RefSeq" id="WP_283413498.1">
    <property type="nucleotide sequence ID" value="NZ_FXUA01000005.1"/>
</dbReference>
<keyword evidence="2 5" id="KW-0732">Signal</keyword>
<proteinExistence type="predicted"/>
<evidence type="ECO:0000256" key="5">
    <source>
        <dbReference type="SAM" id="SignalP"/>
    </source>
</evidence>
<evidence type="ECO:0000256" key="2">
    <source>
        <dbReference type="ARBA" id="ARBA00022729"/>
    </source>
</evidence>
<evidence type="ECO:0000259" key="7">
    <source>
        <dbReference type="Pfam" id="PF07940"/>
    </source>
</evidence>
<dbReference type="InterPro" id="IPR008929">
    <property type="entry name" value="Chondroitin_lyas"/>
</dbReference>
<feature type="chain" id="PRO_5047350003" evidence="5">
    <location>
        <begin position="21"/>
        <end position="701"/>
    </location>
</feature>
<feature type="domain" description="Heparinase II/III-like C-terminal" evidence="7">
    <location>
        <begin position="375"/>
        <end position="644"/>
    </location>
</feature>
<gene>
    <name evidence="8" type="ORF">SAMN06265367_10535</name>
</gene>
<organism evidence="8 9">
    <name type="scientific">Algoriphagus winogradskyi</name>
    <dbReference type="NCBI Taxonomy" id="237017"/>
    <lineage>
        <taxon>Bacteria</taxon>
        <taxon>Pseudomonadati</taxon>
        <taxon>Bacteroidota</taxon>
        <taxon>Cytophagia</taxon>
        <taxon>Cytophagales</taxon>
        <taxon>Cyclobacteriaceae</taxon>
        <taxon>Algoriphagus</taxon>
    </lineage>
</organism>
<sequence>MTRTQLFLLALSFCTSFCFAQQKIPSAESKLLLTSKGVKDYRFLAAKYPKAVQQIEEMKAKVEAEMAEPINVPIPKDAGGGFTHEKHKSNQLSIFQAGVLYKLTGEEKYAKHSKVLLTAYAKMYKTLPLHPEKKEQTPGKLFWQSLNDAVWLVYTVQGFDAIKSYLTPEERDYLKTELFEPYVEFLSVDGAETFNKIHNHGTWALAAVGMTGYSLEVDEWVQMALKGTAADGSGGFIAQLDQLFSPDGYYTEGPYYQRYALLPFVVFGQAIATNNPELKIFEHRNAILTKAIYTAIDLTYAGHFFPINDALKEKNLKTSEMVFGVDIAYSITKDPSLLSIAEYQQNFAPIDGGFSVAAAVAAGLTKPYDFKSIRVRDGNDGTEGGLAIFRAESYTNSSALIYKYTAQGMGHGHFDKLTWLYYDNNSEIIRDYGAARFLNIEAKYGGHYLAENNTWAKQSIAHNTVVVDEKSHFGGKLSTAEKAFPTELIFDVSDPDYQIASAEIEGVYEGVKFTRTMIYLRDEAFEYPVVLDLFEIESNEAHQYDLPIHFNGQFIHLNVPLQANSTQMSPLGKANGYQHLWNMAQGKAHDKLSQFTWLLDNRFYTWSTKTSAEDELIVTELGANDPDFNLRNERSIILRSTGHGNHYFLSALETHGDFDSKNEVTMNASNQIQALELTVKDGKKSIVVTTKDSGIKNYEIN</sequence>
<evidence type="ECO:0000256" key="1">
    <source>
        <dbReference type="ARBA" id="ARBA00004418"/>
    </source>
</evidence>
<comment type="caution">
    <text evidence="8">The sequence shown here is derived from an EMBL/GenBank/DDBJ whole genome shotgun (WGS) entry which is preliminary data.</text>
</comment>
<evidence type="ECO:0000313" key="8">
    <source>
        <dbReference type="EMBL" id="SMP27198.1"/>
    </source>
</evidence>
<protein>
    <submittedName>
        <fullName evidence="8">Alginate lyase</fullName>
    </submittedName>
</protein>
<evidence type="ECO:0000256" key="4">
    <source>
        <dbReference type="ARBA" id="ARBA00023239"/>
    </source>
</evidence>
<name>A0ABY1P5X5_9BACT</name>
<dbReference type="Pfam" id="PF05426">
    <property type="entry name" value="Alginate_lyase"/>
    <property type="match status" value="1"/>
</dbReference>
<feature type="domain" description="Alginate lyase" evidence="6">
    <location>
        <begin position="50"/>
        <end position="293"/>
    </location>
</feature>
<evidence type="ECO:0000313" key="9">
    <source>
        <dbReference type="Proteomes" id="UP001157915"/>
    </source>
</evidence>
<evidence type="ECO:0000259" key="6">
    <source>
        <dbReference type="Pfam" id="PF05426"/>
    </source>
</evidence>
<dbReference type="Proteomes" id="UP001157915">
    <property type="component" value="Unassembled WGS sequence"/>
</dbReference>
<comment type="subcellular location">
    <subcellularLocation>
        <location evidence="1">Periplasm</location>
    </subcellularLocation>
</comment>
<dbReference type="Gene3D" id="1.50.10.100">
    <property type="entry name" value="Chondroitin AC/alginate lyase"/>
    <property type="match status" value="1"/>
</dbReference>
<evidence type="ECO:0000256" key="3">
    <source>
        <dbReference type="ARBA" id="ARBA00022764"/>
    </source>
</evidence>
<keyword evidence="3" id="KW-0574">Periplasm</keyword>
<dbReference type="EMBL" id="FXUA01000005">
    <property type="protein sequence ID" value="SMP27198.1"/>
    <property type="molecule type" value="Genomic_DNA"/>
</dbReference>
<accession>A0ABY1P5X5</accession>
<dbReference type="PANTHER" id="PTHR39210:SF1">
    <property type="entry name" value="HEPARIN-SULFATE LYASE"/>
    <property type="match status" value="1"/>
</dbReference>
<dbReference type="InterPro" id="IPR012480">
    <property type="entry name" value="Hepar_II_III_C"/>
</dbReference>
<dbReference type="GO" id="GO:0016829">
    <property type="term" value="F:lyase activity"/>
    <property type="evidence" value="ECO:0007669"/>
    <property type="project" value="UniProtKB-KW"/>
</dbReference>
<dbReference type="Gene3D" id="2.70.98.70">
    <property type="match status" value="1"/>
</dbReference>